<dbReference type="EMBL" id="BARS01001176">
    <property type="protein sequence ID" value="GAF85753.1"/>
    <property type="molecule type" value="Genomic_DNA"/>
</dbReference>
<accession>X0SX17</accession>
<dbReference type="InterPro" id="IPR013196">
    <property type="entry name" value="HTH_11"/>
</dbReference>
<dbReference type="PANTHER" id="PTHR12835">
    <property type="entry name" value="BIOTIN PROTEIN LIGASE"/>
    <property type="match status" value="1"/>
</dbReference>
<dbReference type="InterPro" id="IPR045864">
    <property type="entry name" value="aa-tRNA-synth_II/BPL/LPL"/>
</dbReference>
<dbReference type="InterPro" id="IPR004143">
    <property type="entry name" value="BPL_LPL_catalytic"/>
</dbReference>
<feature type="domain" description="BPL/LPL catalytic" evidence="1">
    <location>
        <begin position="80"/>
        <end position="134"/>
    </location>
</feature>
<gene>
    <name evidence="3" type="ORF">S01H1_02447</name>
</gene>
<protein>
    <submittedName>
        <fullName evidence="3">Uncharacterized protein</fullName>
    </submittedName>
</protein>
<dbReference type="GO" id="GO:0005737">
    <property type="term" value="C:cytoplasm"/>
    <property type="evidence" value="ECO:0007669"/>
    <property type="project" value="TreeGrafter"/>
</dbReference>
<comment type="caution">
    <text evidence="3">The sequence shown here is derived from an EMBL/GenBank/DDBJ whole genome shotgun (WGS) entry which is preliminary data.</text>
</comment>
<dbReference type="Gene3D" id="1.10.10.10">
    <property type="entry name" value="Winged helix-like DNA-binding domain superfamily/Winged helix DNA-binding domain"/>
    <property type="match status" value="1"/>
</dbReference>
<sequence>MKGQILKILRKENEVVSGEMLSSELGITRVSIWKHIRRLRESGYSIIGTPKGYRLINSPDIPFSWEFPERESQIHYFSEVTSTMDVAKDLARKGCPDFTVVVAGHQKKGRGRLKRIWFSSEGGLYFTIVLRPKISPVVS</sequence>
<dbReference type="Gene3D" id="3.30.930.10">
    <property type="entry name" value="Bira Bifunctional Protein, Domain 2"/>
    <property type="match status" value="1"/>
</dbReference>
<feature type="domain" description="Helix-turn-helix type 11" evidence="2">
    <location>
        <begin position="4"/>
        <end position="54"/>
    </location>
</feature>
<dbReference type="SUPFAM" id="SSF55681">
    <property type="entry name" value="Class II aaRS and biotin synthetases"/>
    <property type="match status" value="1"/>
</dbReference>
<dbReference type="Pfam" id="PF08279">
    <property type="entry name" value="HTH_11"/>
    <property type="match status" value="1"/>
</dbReference>
<dbReference type="PANTHER" id="PTHR12835:SF5">
    <property type="entry name" value="BIOTIN--PROTEIN LIGASE"/>
    <property type="match status" value="1"/>
</dbReference>
<dbReference type="AlphaFoldDB" id="X0SX17"/>
<feature type="non-terminal residue" evidence="3">
    <location>
        <position position="139"/>
    </location>
</feature>
<evidence type="ECO:0000313" key="3">
    <source>
        <dbReference type="EMBL" id="GAF85753.1"/>
    </source>
</evidence>
<evidence type="ECO:0000259" key="2">
    <source>
        <dbReference type="Pfam" id="PF08279"/>
    </source>
</evidence>
<dbReference type="GO" id="GO:0004077">
    <property type="term" value="F:biotin--[biotin carboxyl-carrier protein] ligase activity"/>
    <property type="evidence" value="ECO:0007669"/>
    <property type="project" value="TreeGrafter"/>
</dbReference>
<organism evidence="3">
    <name type="scientific">marine sediment metagenome</name>
    <dbReference type="NCBI Taxonomy" id="412755"/>
    <lineage>
        <taxon>unclassified sequences</taxon>
        <taxon>metagenomes</taxon>
        <taxon>ecological metagenomes</taxon>
    </lineage>
</organism>
<dbReference type="InterPro" id="IPR036390">
    <property type="entry name" value="WH_DNA-bd_sf"/>
</dbReference>
<name>X0SX17_9ZZZZ</name>
<dbReference type="SUPFAM" id="SSF46785">
    <property type="entry name" value="Winged helix' DNA-binding domain"/>
    <property type="match status" value="1"/>
</dbReference>
<proteinExistence type="predicted"/>
<dbReference type="Pfam" id="PF03099">
    <property type="entry name" value="BPL_LplA_LipB"/>
    <property type="match status" value="1"/>
</dbReference>
<evidence type="ECO:0000259" key="1">
    <source>
        <dbReference type="Pfam" id="PF03099"/>
    </source>
</evidence>
<dbReference type="InterPro" id="IPR036388">
    <property type="entry name" value="WH-like_DNA-bd_sf"/>
</dbReference>
<reference evidence="3" key="1">
    <citation type="journal article" date="2014" name="Front. Microbiol.">
        <title>High frequency of phylogenetically diverse reductive dehalogenase-homologous genes in deep subseafloor sedimentary metagenomes.</title>
        <authorList>
            <person name="Kawai M."/>
            <person name="Futagami T."/>
            <person name="Toyoda A."/>
            <person name="Takaki Y."/>
            <person name="Nishi S."/>
            <person name="Hori S."/>
            <person name="Arai W."/>
            <person name="Tsubouchi T."/>
            <person name="Morono Y."/>
            <person name="Uchiyama I."/>
            <person name="Ito T."/>
            <person name="Fujiyama A."/>
            <person name="Inagaki F."/>
            <person name="Takami H."/>
        </authorList>
    </citation>
    <scope>NUCLEOTIDE SEQUENCE</scope>
    <source>
        <strain evidence="3">Expedition CK06-06</strain>
    </source>
</reference>